<gene>
    <name evidence="2" type="ORF">WR25_17234</name>
</gene>
<proteinExistence type="predicted"/>
<keyword evidence="1" id="KW-1133">Transmembrane helix</keyword>
<feature type="transmembrane region" description="Helical" evidence="1">
    <location>
        <begin position="76"/>
        <end position="99"/>
    </location>
</feature>
<dbReference type="OrthoDB" id="5876372at2759"/>
<feature type="transmembrane region" description="Helical" evidence="1">
    <location>
        <begin position="39"/>
        <end position="64"/>
    </location>
</feature>
<dbReference type="EMBL" id="LIAE01006391">
    <property type="protein sequence ID" value="PAV90182.1"/>
    <property type="molecule type" value="Genomic_DNA"/>
</dbReference>
<protein>
    <submittedName>
        <fullName evidence="2">Uncharacterized protein</fullName>
    </submittedName>
</protein>
<organism evidence="2 3">
    <name type="scientific">Diploscapter pachys</name>
    <dbReference type="NCBI Taxonomy" id="2018661"/>
    <lineage>
        <taxon>Eukaryota</taxon>
        <taxon>Metazoa</taxon>
        <taxon>Ecdysozoa</taxon>
        <taxon>Nematoda</taxon>
        <taxon>Chromadorea</taxon>
        <taxon>Rhabditida</taxon>
        <taxon>Rhabditina</taxon>
        <taxon>Rhabditomorpha</taxon>
        <taxon>Rhabditoidea</taxon>
        <taxon>Rhabditidae</taxon>
        <taxon>Diploscapter</taxon>
    </lineage>
</organism>
<dbReference type="Proteomes" id="UP000218231">
    <property type="component" value="Unassembled WGS sequence"/>
</dbReference>
<keyword evidence="1" id="KW-0472">Membrane</keyword>
<evidence type="ECO:0000313" key="3">
    <source>
        <dbReference type="Proteomes" id="UP000218231"/>
    </source>
</evidence>
<dbReference type="AlphaFoldDB" id="A0A2A2LVE7"/>
<comment type="caution">
    <text evidence="2">The sequence shown here is derived from an EMBL/GenBank/DDBJ whole genome shotgun (WGS) entry which is preliminary data.</text>
</comment>
<name>A0A2A2LVE7_9BILA</name>
<sequence>MSLAKYKLIHIIIFCIDAFICVCLLTSLGYFFHRNGYFPVHYFVAFLMYFILFVSFAISFFTFLRTHSYTSYIISLALSTARVLTYLIMLVTFMTYKTLPQEDRQFEEDPYRWIAYRKVLLIFLAAFVITICAAETVILLRHYSKQIRGRIQSQPITNDIEAN</sequence>
<reference evidence="2 3" key="1">
    <citation type="journal article" date="2017" name="Curr. Biol.">
        <title>Genome architecture and evolution of a unichromosomal asexual nematode.</title>
        <authorList>
            <person name="Fradin H."/>
            <person name="Zegar C."/>
            <person name="Gutwein M."/>
            <person name="Lucas J."/>
            <person name="Kovtun M."/>
            <person name="Corcoran D."/>
            <person name="Baugh L.R."/>
            <person name="Kiontke K."/>
            <person name="Gunsalus K."/>
            <person name="Fitch D.H."/>
            <person name="Piano F."/>
        </authorList>
    </citation>
    <scope>NUCLEOTIDE SEQUENCE [LARGE SCALE GENOMIC DNA]</scope>
    <source>
        <strain evidence="2">PF1309</strain>
    </source>
</reference>
<keyword evidence="1" id="KW-0812">Transmembrane</keyword>
<evidence type="ECO:0000313" key="2">
    <source>
        <dbReference type="EMBL" id="PAV90182.1"/>
    </source>
</evidence>
<feature type="transmembrane region" description="Helical" evidence="1">
    <location>
        <begin position="12"/>
        <end position="33"/>
    </location>
</feature>
<accession>A0A2A2LVE7</accession>
<keyword evidence="3" id="KW-1185">Reference proteome</keyword>
<evidence type="ECO:0000256" key="1">
    <source>
        <dbReference type="SAM" id="Phobius"/>
    </source>
</evidence>
<feature type="transmembrane region" description="Helical" evidence="1">
    <location>
        <begin position="119"/>
        <end position="140"/>
    </location>
</feature>